<dbReference type="Proteomes" id="UP000184016">
    <property type="component" value="Unassembled WGS sequence"/>
</dbReference>
<dbReference type="GO" id="GO:0016887">
    <property type="term" value="F:ATP hydrolysis activity"/>
    <property type="evidence" value="ECO:0007669"/>
    <property type="project" value="InterPro"/>
</dbReference>
<dbReference type="AlphaFoldDB" id="A0A1M6LRA4"/>
<evidence type="ECO:0000256" key="1">
    <source>
        <dbReference type="SAM" id="MobiDB-lite"/>
    </source>
</evidence>
<evidence type="ECO:0000313" key="3">
    <source>
        <dbReference type="EMBL" id="SHJ73778.1"/>
    </source>
</evidence>
<evidence type="ECO:0000259" key="2">
    <source>
        <dbReference type="Pfam" id="PF13401"/>
    </source>
</evidence>
<dbReference type="EMBL" id="FRAF01000003">
    <property type="protein sequence ID" value="SHJ73778.1"/>
    <property type="molecule type" value="Genomic_DNA"/>
</dbReference>
<reference evidence="4" key="1">
    <citation type="submission" date="2016-11" db="EMBL/GenBank/DDBJ databases">
        <authorList>
            <person name="Varghese N."/>
            <person name="Submissions S."/>
        </authorList>
    </citation>
    <scope>NUCLEOTIDE SEQUENCE [LARGE SCALE GENOMIC DNA]</scope>
    <source>
        <strain evidence="4">USBA-503</strain>
    </source>
</reference>
<dbReference type="PANTHER" id="PTHR35894">
    <property type="entry name" value="GENERAL SECRETION PATHWAY PROTEIN A-RELATED"/>
    <property type="match status" value="1"/>
</dbReference>
<dbReference type="Pfam" id="PF13401">
    <property type="entry name" value="AAA_22"/>
    <property type="match status" value="1"/>
</dbReference>
<protein>
    <submittedName>
        <fullName evidence="3">AAA domain-containing protein</fullName>
    </submittedName>
</protein>
<dbReference type="STRING" id="1830138.SAMN05443507_10357"/>
<sequence length="494" mass="56778">MGSRVYLPNGTEAQLAVYYEPQVHEFRNPLIQALPPMVSKPEIIEKMTRMPRFNASERMLPAEIRVHLLQRLFDVYTPLPINVQVWELIHSLLIQSYVSRNPFDATYKQFVSSTGKQIIERKYNVHTTLNYRSTACAGTLIGVSGMGKTTTVNRVLSHIPQVIIHNEYEQQHFDQIQLVWMKLETPYNSSVKALCLQYFTKLDEILGTNNLKKLVSRNLSVDAMVPYIAQSSRNVGLGLLVLDESQFLSKRGGSQLVDFLVSLINGGLSILLIGTPSSYALFEGEFRIARRLTGNKEILWNAMKNDQTFRLFLEGIWRYQWLRDYTPLSNELVSAIFEETQGISDLVIKLYLYAQQFSIERGFEMITPEIIRRVAKDHFRLMKPMLDALKTGNPYKIAQFDDLRILDAKERASSSHPKPPVQKRTNSVKKEMKVTIPSKPTPILEKPKRSVDYRDGDLRRCFRVAKQEDVAPEIVLEREGYIDDMKVWTEGGKL</sequence>
<accession>A0A1M6LRA4</accession>
<dbReference type="Gene3D" id="3.40.50.300">
    <property type="entry name" value="P-loop containing nucleotide triphosphate hydrolases"/>
    <property type="match status" value="1"/>
</dbReference>
<gene>
    <name evidence="3" type="ORF">SAMN05443507_10357</name>
</gene>
<dbReference type="SUPFAM" id="SSF52540">
    <property type="entry name" value="P-loop containing nucleoside triphosphate hydrolases"/>
    <property type="match status" value="1"/>
</dbReference>
<dbReference type="PANTHER" id="PTHR35894:SF1">
    <property type="entry name" value="PHOSPHORIBULOKINASE _ URIDINE KINASE FAMILY"/>
    <property type="match status" value="1"/>
</dbReference>
<dbReference type="InterPro" id="IPR052026">
    <property type="entry name" value="ExeA_AAA_ATPase_DNA-bind"/>
</dbReference>
<feature type="region of interest" description="Disordered" evidence="1">
    <location>
        <begin position="411"/>
        <end position="431"/>
    </location>
</feature>
<dbReference type="InterPro" id="IPR049945">
    <property type="entry name" value="AAA_22"/>
</dbReference>
<dbReference type="InterPro" id="IPR027417">
    <property type="entry name" value="P-loop_NTPase"/>
</dbReference>
<feature type="domain" description="ORC1/DEAH AAA+ ATPase" evidence="2">
    <location>
        <begin position="134"/>
        <end position="278"/>
    </location>
</feature>
<keyword evidence="4" id="KW-1185">Reference proteome</keyword>
<organism evidence="3 4">
    <name type="scientific">Alicyclobacillus tolerans</name>
    <dbReference type="NCBI Taxonomy" id="90970"/>
    <lineage>
        <taxon>Bacteria</taxon>
        <taxon>Bacillati</taxon>
        <taxon>Bacillota</taxon>
        <taxon>Bacilli</taxon>
        <taxon>Bacillales</taxon>
        <taxon>Alicyclobacillaceae</taxon>
        <taxon>Alicyclobacillus</taxon>
    </lineage>
</organism>
<name>A0A1M6LRA4_9BACL</name>
<proteinExistence type="predicted"/>
<evidence type="ECO:0000313" key="4">
    <source>
        <dbReference type="Proteomes" id="UP000184016"/>
    </source>
</evidence>